<evidence type="ECO:0000313" key="3">
    <source>
        <dbReference type="EMBL" id="KAF2708344.1"/>
    </source>
</evidence>
<sequence>MASRPYRSKAIKPQTPCTFLTKPKARKHRSRTNNQIISPLEPSPLLQNEVVESVINHDQRERSGLSEELALAPNPPFTPLQLDDIDLSFLARIGPRYLITEKHIKPGSEHFNSSTSMHDRTCLYSGISSDQGPSLLRHLVYDQLDCFGNDRQLFWRVEAQEDSAYMIVYPSHHLDGHADMYEYDHIEAVFTPHQTELVDLYFTYVHTSFPVLESRSTFEKKRANSCLPVSLLALVYLHGSAFWHIPHRCIFPLIDQHALHPYIYSCLTFEARTPNLEVIQALLLYTQLPARFNRAPNYPGIWSTTSLLTGMAQDIGLHIDPSGWSIIPEERKLRRILWWAVLLHEKTMAHWLGRPSHIKWDDWNVEPLQLKDFADEDGRMEVECVSWANAFIALTNLALIFSDLLDSFYSVRSNFQTMKREVALQKGRLIKDKIQVWRETHGIASGTNAHAYHYTAHLTALTIELSTQRAILGSKMSVEQDSHDTTIEDIYHTITQTLFNILDSRLRHPVSGLCLNYNKGSLSMIGSLLISLVLSSTSEIILNERRTTLLEFHARLQLLVNEDEDCQSAEFAQFALGRVNLILEELFGNHRGSSATERRDPNTTKTPWGNETNEKFWISYRIAFP</sequence>
<dbReference type="GO" id="GO:0005634">
    <property type="term" value="C:nucleus"/>
    <property type="evidence" value="ECO:0007669"/>
    <property type="project" value="TreeGrafter"/>
</dbReference>
<name>A0A6G1K699_9PLEO</name>
<organism evidence="3 4">
    <name type="scientific">Pleomassaria siparia CBS 279.74</name>
    <dbReference type="NCBI Taxonomy" id="1314801"/>
    <lineage>
        <taxon>Eukaryota</taxon>
        <taxon>Fungi</taxon>
        <taxon>Dikarya</taxon>
        <taxon>Ascomycota</taxon>
        <taxon>Pezizomycotina</taxon>
        <taxon>Dothideomycetes</taxon>
        <taxon>Pleosporomycetidae</taxon>
        <taxon>Pleosporales</taxon>
        <taxon>Pleomassariaceae</taxon>
        <taxon>Pleomassaria</taxon>
    </lineage>
</organism>
<evidence type="ECO:0000256" key="1">
    <source>
        <dbReference type="ARBA" id="ARBA00023242"/>
    </source>
</evidence>
<dbReference type="OrthoDB" id="408631at2759"/>
<dbReference type="GO" id="GO:0006351">
    <property type="term" value="P:DNA-templated transcription"/>
    <property type="evidence" value="ECO:0007669"/>
    <property type="project" value="InterPro"/>
</dbReference>
<reference evidence="3" key="1">
    <citation type="journal article" date="2020" name="Stud. Mycol.">
        <title>101 Dothideomycetes genomes: a test case for predicting lifestyles and emergence of pathogens.</title>
        <authorList>
            <person name="Haridas S."/>
            <person name="Albert R."/>
            <person name="Binder M."/>
            <person name="Bloem J."/>
            <person name="Labutti K."/>
            <person name="Salamov A."/>
            <person name="Andreopoulos B."/>
            <person name="Baker S."/>
            <person name="Barry K."/>
            <person name="Bills G."/>
            <person name="Bluhm B."/>
            <person name="Cannon C."/>
            <person name="Castanera R."/>
            <person name="Culley D."/>
            <person name="Daum C."/>
            <person name="Ezra D."/>
            <person name="Gonzalez J."/>
            <person name="Henrissat B."/>
            <person name="Kuo A."/>
            <person name="Liang C."/>
            <person name="Lipzen A."/>
            <person name="Lutzoni F."/>
            <person name="Magnuson J."/>
            <person name="Mondo S."/>
            <person name="Nolan M."/>
            <person name="Ohm R."/>
            <person name="Pangilinan J."/>
            <person name="Park H.-J."/>
            <person name="Ramirez L."/>
            <person name="Alfaro M."/>
            <person name="Sun H."/>
            <person name="Tritt A."/>
            <person name="Yoshinaga Y."/>
            <person name="Zwiers L.-H."/>
            <person name="Turgeon B."/>
            <person name="Goodwin S."/>
            <person name="Spatafora J."/>
            <person name="Crous P."/>
            <person name="Grigoriev I."/>
        </authorList>
    </citation>
    <scope>NUCLEOTIDE SEQUENCE</scope>
    <source>
        <strain evidence="3">CBS 279.74</strain>
    </source>
</reference>
<protein>
    <recommendedName>
        <fullName evidence="2">Xylanolytic transcriptional activator regulatory domain-containing protein</fullName>
    </recommendedName>
</protein>
<dbReference type="PANTHER" id="PTHR31668:SF4">
    <property type="entry name" value="TRANSCRIPTIONAL ACTIVATOR PROTEIN DAL81"/>
    <property type="match status" value="1"/>
</dbReference>
<feature type="domain" description="Xylanolytic transcriptional activator regulatory" evidence="2">
    <location>
        <begin position="301"/>
        <end position="373"/>
    </location>
</feature>
<dbReference type="AlphaFoldDB" id="A0A6G1K699"/>
<proteinExistence type="predicted"/>
<dbReference type="SMART" id="SM00906">
    <property type="entry name" value="Fungal_trans"/>
    <property type="match status" value="1"/>
</dbReference>
<dbReference type="CDD" id="cd12148">
    <property type="entry name" value="fungal_TF_MHR"/>
    <property type="match status" value="1"/>
</dbReference>
<dbReference type="InterPro" id="IPR007219">
    <property type="entry name" value="XnlR_reg_dom"/>
</dbReference>
<dbReference type="GO" id="GO:0003677">
    <property type="term" value="F:DNA binding"/>
    <property type="evidence" value="ECO:0007669"/>
    <property type="project" value="InterPro"/>
</dbReference>
<keyword evidence="1" id="KW-0539">Nucleus</keyword>
<gene>
    <name evidence="3" type="ORF">K504DRAFT_503517</name>
</gene>
<dbReference type="Proteomes" id="UP000799428">
    <property type="component" value="Unassembled WGS sequence"/>
</dbReference>
<evidence type="ECO:0000313" key="4">
    <source>
        <dbReference type="Proteomes" id="UP000799428"/>
    </source>
</evidence>
<accession>A0A6G1K699</accession>
<dbReference type="InterPro" id="IPR050797">
    <property type="entry name" value="Carb_Metab_Trans_Reg"/>
</dbReference>
<dbReference type="PANTHER" id="PTHR31668">
    <property type="entry name" value="GLUCOSE TRANSPORT TRANSCRIPTION REGULATOR RGT1-RELATED-RELATED"/>
    <property type="match status" value="1"/>
</dbReference>
<keyword evidence="4" id="KW-1185">Reference proteome</keyword>
<dbReference type="EMBL" id="MU005772">
    <property type="protein sequence ID" value="KAF2708344.1"/>
    <property type="molecule type" value="Genomic_DNA"/>
</dbReference>
<dbReference type="Pfam" id="PF04082">
    <property type="entry name" value="Fungal_trans"/>
    <property type="match status" value="1"/>
</dbReference>
<dbReference type="GO" id="GO:0001080">
    <property type="term" value="P:nitrogen catabolite activation of transcription from RNA polymerase II promoter"/>
    <property type="evidence" value="ECO:0007669"/>
    <property type="project" value="TreeGrafter"/>
</dbReference>
<dbReference type="GO" id="GO:0008270">
    <property type="term" value="F:zinc ion binding"/>
    <property type="evidence" value="ECO:0007669"/>
    <property type="project" value="InterPro"/>
</dbReference>
<evidence type="ECO:0000259" key="2">
    <source>
        <dbReference type="SMART" id="SM00906"/>
    </source>
</evidence>